<dbReference type="Pfam" id="PF00211">
    <property type="entry name" value="Guanylate_cyc"/>
    <property type="match status" value="1"/>
</dbReference>
<keyword evidence="5 16" id="KW-0812">Transmembrane</keyword>
<feature type="transmembrane region" description="Helical" evidence="16">
    <location>
        <begin position="72"/>
        <end position="93"/>
    </location>
</feature>
<reference evidence="18" key="1">
    <citation type="submission" date="2021-02" db="EMBL/GenBank/DDBJ databases">
        <title>Skermanella TT6 skin isolate.</title>
        <authorList>
            <person name="Lee K."/>
            <person name="Ganzorig M."/>
        </authorList>
    </citation>
    <scope>NUCLEOTIDE SEQUENCE</scope>
    <source>
        <strain evidence="18">TT6</strain>
    </source>
</reference>
<keyword evidence="7" id="KW-0547">Nucleotide-binding</keyword>
<dbReference type="PROSITE" id="PS50125">
    <property type="entry name" value="GUANYLATE_CYCLASE_2"/>
    <property type="match status" value="1"/>
</dbReference>
<feature type="domain" description="Guanylate cyclase" evidence="17">
    <location>
        <begin position="250"/>
        <end position="376"/>
    </location>
</feature>
<dbReference type="InterPro" id="IPR001054">
    <property type="entry name" value="A/G_cyclase"/>
</dbReference>
<accession>A0ABX7B7F6</accession>
<feature type="compositionally biased region" description="Low complexity" evidence="15">
    <location>
        <begin position="9"/>
        <end position="21"/>
    </location>
</feature>
<proteinExistence type="inferred from homology"/>
<keyword evidence="19" id="KW-1185">Reference proteome</keyword>
<name>A0ABX7B7F6_9PROT</name>
<organism evidence="18 19">
    <name type="scientific">Skermanella cutis</name>
    <dbReference type="NCBI Taxonomy" id="2775420"/>
    <lineage>
        <taxon>Bacteria</taxon>
        <taxon>Pseudomonadati</taxon>
        <taxon>Pseudomonadota</taxon>
        <taxon>Alphaproteobacteria</taxon>
        <taxon>Rhodospirillales</taxon>
        <taxon>Azospirillaceae</taxon>
        <taxon>Skermanella</taxon>
    </lineage>
</organism>
<dbReference type="PANTHER" id="PTHR45627">
    <property type="entry name" value="ADENYLATE CYCLASE TYPE 1"/>
    <property type="match status" value="1"/>
</dbReference>
<evidence type="ECO:0000313" key="18">
    <source>
        <dbReference type="EMBL" id="QQP90102.1"/>
    </source>
</evidence>
<sequence>MTAHQTQDLPAAPAAPAATAPARRRWLPAPPGPLRNAHTFGWLVTVLAAFMAVESIGFPWPGEEYAAFNRLAAWVTGGLLVLAAGSLACVLTGRMLAGRMGIVLYGCGVVGAMTVILGPGTGIDVLAATCLFAGPALLFARTERLALAVGCALCVAVIAFMQVWIRLGYAPYAPATAANLAEVRTGVVIVAACVGVLVVYLYWSAEIARGAAAREAARSDALLLNVLPASVADRLKAGEQRIADRLDAVTVLFADIAGFTAFAADRNAAEVVEVLGGLFSRFDALCAAHGVEKLKTIGDGYMAVAGAPAGLPDHAGAAARVALGMMEAMAETLRDHPGLGLRVGLNTGPVVAGVIGTHKFAYDVWGDTVNLASRLESRASPGTIAVSASTRDALGERFRLEPLGTAELKGIGAVPVWRLVGSAEE</sequence>
<feature type="transmembrane region" description="Helical" evidence="16">
    <location>
        <begin position="185"/>
        <end position="203"/>
    </location>
</feature>
<evidence type="ECO:0000256" key="13">
    <source>
        <dbReference type="ARBA" id="ARBA00023239"/>
    </source>
</evidence>
<dbReference type="EMBL" id="CP067420">
    <property type="protein sequence ID" value="QQP90102.1"/>
    <property type="molecule type" value="Genomic_DNA"/>
</dbReference>
<evidence type="ECO:0000256" key="9">
    <source>
        <dbReference type="ARBA" id="ARBA00022842"/>
    </source>
</evidence>
<dbReference type="EC" id="4.6.1.1" evidence="4"/>
<dbReference type="RefSeq" id="WP_201076990.1">
    <property type="nucleotide sequence ID" value="NZ_CP067420.1"/>
</dbReference>
<dbReference type="PROSITE" id="PS00452">
    <property type="entry name" value="GUANYLATE_CYCLASE_1"/>
    <property type="match status" value="1"/>
</dbReference>
<dbReference type="CDD" id="cd07302">
    <property type="entry name" value="CHD"/>
    <property type="match status" value="1"/>
</dbReference>
<evidence type="ECO:0000256" key="1">
    <source>
        <dbReference type="ARBA" id="ARBA00001593"/>
    </source>
</evidence>
<evidence type="ECO:0000256" key="16">
    <source>
        <dbReference type="SAM" id="Phobius"/>
    </source>
</evidence>
<evidence type="ECO:0000256" key="12">
    <source>
        <dbReference type="ARBA" id="ARBA00023136"/>
    </source>
</evidence>
<evidence type="ECO:0000256" key="4">
    <source>
        <dbReference type="ARBA" id="ARBA00012201"/>
    </source>
</evidence>
<evidence type="ECO:0000256" key="14">
    <source>
        <dbReference type="RuleBase" id="RU000405"/>
    </source>
</evidence>
<keyword evidence="10 16" id="KW-1133">Transmembrane helix</keyword>
<comment type="similarity">
    <text evidence="14">Belongs to the adenylyl cyclase class-4/guanylyl cyclase family.</text>
</comment>
<keyword evidence="12 16" id="KW-0472">Membrane</keyword>
<dbReference type="Proteomes" id="UP000595197">
    <property type="component" value="Chromosome"/>
</dbReference>
<dbReference type="SUPFAM" id="SSF55073">
    <property type="entry name" value="Nucleotide cyclase"/>
    <property type="match status" value="1"/>
</dbReference>
<keyword evidence="13 14" id="KW-0456">Lyase</keyword>
<evidence type="ECO:0000256" key="2">
    <source>
        <dbReference type="ARBA" id="ARBA00001946"/>
    </source>
</evidence>
<evidence type="ECO:0000256" key="6">
    <source>
        <dbReference type="ARBA" id="ARBA00022723"/>
    </source>
</evidence>
<feature type="transmembrane region" description="Helical" evidence="16">
    <location>
        <begin position="145"/>
        <end position="165"/>
    </location>
</feature>
<evidence type="ECO:0000256" key="5">
    <source>
        <dbReference type="ARBA" id="ARBA00022692"/>
    </source>
</evidence>
<feature type="transmembrane region" description="Helical" evidence="16">
    <location>
        <begin position="100"/>
        <end position="117"/>
    </location>
</feature>
<evidence type="ECO:0000259" key="17">
    <source>
        <dbReference type="PROSITE" id="PS50125"/>
    </source>
</evidence>
<evidence type="ECO:0000256" key="10">
    <source>
        <dbReference type="ARBA" id="ARBA00022989"/>
    </source>
</evidence>
<comment type="subcellular location">
    <subcellularLocation>
        <location evidence="3">Membrane</location>
        <topology evidence="3">Multi-pass membrane protein</topology>
    </subcellularLocation>
</comment>
<comment type="cofactor">
    <cofactor evidence="2">
        <name>Mg(2+)</name>
        <dbReference type="ChEBI" id="CHEBI:18420"/>
    </cofactor>
</comment>
<dbReference type="InterPro" id="IPR018297">
    <property type="entry name" value="A/G_cyclase_CS"/>
</dbReference>
<evidence type="ECO:0000313" key="19">
    <source>
        <dbReference type="Proteomes" id="UP000595197"/>
    </source>
</evidence>
<evidence type="ECO:0000256" key="11">
    <source>
        <dbReference type="ARBA" id="ARBA00022998"/>
    </source>
</evidence>
<dbReference type="InterPro" id="IPR029787">
    <property type="entry name" value="Nucleotide_cyclase"/>
</dbReference>
<dbReference type="Gene3D" id="3.30.70.1230">
    <property type="entry name" value="Nucleotide cyclase"/>
    <property type="match status" value="1"/>
</dbReference>
<dbReference type="PANTHER" id="PTHR45627:SF12">
    <property type="entry name" value="ADENYLATE CYCLASE TYPE 2"/>
    <property type="match status" value="1"/>
</dbReference>
<keyword evidence="9" id="KW-0460">Magnesium</keyword>
<gene>
    <name evidence="18" type="ORF">IGS68_02180</name>
</gene>
<feature type="region of interest" description="Disordered" evidence="15">
    <location>
        <begin position="1"/>
        <end position="22"/>
    </location>
</feature>
<protein>
    <recommendedName>
        <fullName evidence="4">adenylate cyclase</fullName>
        <ecNumber evidence="4">4.6.1.1</ecNumber>
    </recommendedName>
</protein>
<keyword evidence="11" id="KW-0115">cAMP biosynthesis</keyword>
<comment type="catalytic activity">
    <reaction evidence="1">
        <text>ATP = 3',5'-cyclic AMP + diphosphate</text>
        <dbReference type="Rhea" id="RHEA:15389"/>
        <dbReference type="ChEBI" id="CHEBI:30616"/>
        <dbReference type="ChEBI" id="CHEBI:33019"/>
        <dbReference type="ChEBI" id="CHEBI:58165"/>
        <dbReference type="EC" id="4.6.1.1"/>
    </reaction>
</comment>
<evidence type="ECO:0000256" key="15">
    <source>
        <dbReference type="SAM" id="MobiDB-lite"/>
    </source>
</evidence>
<evidence type="ECO:0000256" key="3">
    <source>
        <dbReference type="ARBA" id="ARBA00004141"/>
    </source>
</evidence>
<dbReference type="SMART" id="SM00044">
    <property type="entry name" value="CYCc"/>
    <property type="match status" value="1"/>
</dbReference>
<feature type="transmembrane region" description="Helical" evidence="16">
    <location>
        <begin position="123"/>
        <end position="140"/>
    </location>
</feature>
<feature type="transmembrane region" description="Helical" evidence="16">
    <location>
        <begin position="40"/>
        <end position="60"/>
    </location>
</feature>
<keyword evidence="8" id="KW-0067">ATP-binding</keyword>
<evidence type="ECO:0000256" key="7">
    <source>
        <dbReference type="ARBA" id="ARBA00022741"/>
    </source>
</evidence>
<keyword evidence="6" id="KW-0479">Metal-binding</keyword>
<evidence type="ECO:0000256" key="8">
    <source>
        <dbReference type="ARBA" id="ARBA00022840"/>
    </source>
</evidence>